<comment type="caution">
    <text evidence="2">The sequence shown here is derived from an EMBL/GenBank/DDBJ whole genome shotgun (WGS) entry which is preliminary data.</text>
</comment>
<dbReference type="InterPro" id="IPR009562">
    <property type="entry name" value="DUF1178"/>
</dbReference>
<name>A0ABQ6CGA0_9HYPH</name>
<dbReference type="EMBL" id="BSPC01000005">
    <property type="protein sequence ID" value="GLS17729.1"/>
    <property type="molecule type" value="Genomic_DNA"/>
</dbReference>
<evidence type="ECO:0008006" key="4">
    <source>
        <dbReference type="Google" id="ProtNLM"/>
    </source>
</evidence>
<sequence length="148" mass="16446">MIRFSLVCDQGHAFESWFRDSSSFDDQAERGLLSCPQCASVKIGKAIMAPQVARKDREPAPSAPAPQPVALMSPEEQALRAKVRELRAMLTEKSDYVGERFANEARAMHDGEIEHRAIHGEASGEDVRSLIEDGIEIMPLPMLPDERN</sequence>
<dbReference type="Pfam" id="PF06676">
    <property type="entry name" value="DUF1178"/>
    <property type="match status" value="1"/>
</dbReference>
<dbReference type="RefSeq" id="WP_284310535.1">
    <property type="nucleotide sequence ID" value="NZ_BSPC01000005.1"/>
</dbReference>
<feature type="region of interest" description="Disordered" evidence="1">
    <location>
        <begin position="52"/>
        <end position="72"/>
    </location>
</feature>
<dbReference type="Proteomes" id="UP001156882">
    <property type="component" value="Unassembled WGS sequence"/>
</dbReference>
<evidence type="ECO:0000313" key="2">
    <source>
        <dbReference type="EMBL" id="GLS17729.1"/>
    </source>
</evidence>
<evidence type="ECO:0000256" key="1">
    <source>
        <dbReference type="SAM" id="MobiDB-lite"/>
    </source>
</evidence>
<dbReference type="PIRSF" id="PIRSF032131">
    <property type="entry name" value="UCP032131"/>
    <property type="match status" value="1"/>
</dbReference>
<evidence type="ECO:0000313" key="3">
    <source>
        <dbReference type="Proteomes" id="UP001156882"/>
    </source>
</evidence>
<accession>A0ABQ6CGA0</accession>
<proteinExistence type="predicted"/>
<organism evidence="2 3">
    <name type="scientific">Labrys miyagiensis</name>
    <dbReference type="NCBI Taxonomy" id="346912"/>
    <lineage>
        <taxon>Bacteria</taxon>
        <taxon>Pseudomonadati</taxon>
        <taxon>Pseudomonadota</taxon>
        <taxon>Alphaproteobacteria</taxon>
        <taxon>Hyphomicrobiales</taxon>
        <taxon>Xanthobacteraceae</taxon>
        <taxon>Labrys</taxon>
    </lineage>
</organism>
<reference evidence="3" key="1">
    <citation type="journal article" date="2019" name="Int. J. Syst. Evol. Microbiol.">
        <title>The Global Catalogue of Microorganisms (GCM) 10K type strain sequencing project: providing services to taxonomists for standard genome sequencing and annotation.</title>
        <authorList>
            <consortium name="The Broad Institute Genomics Platform"/>
            <consortium name="The Broad Institute Genome Sequencing Center for Infectious Disease"/>
            <person name="Wu L."/>
            <person name="Ma J."/>
        </authorList>
    </citation>
    <scope>NUCLEOTIDE SEQUENCE [LARGE SCALE GENOMIC DNA]</scope>
    <source>
        <strain evidence="3">NBRC 101365</strain>
    </source>
</reference>
<gene>
    <name evidence="2" type="ORF">GCM10007874_07440</name>
</gene>
<keyword evidence="3" id="KW-1185">Reference proteome</keyword>
<protein>
    <recommendedName>
        <fullName evidence="4">DUF1178 family protein</fullName>
    </recommendedName>
</protein>